<keyword evidence="3" id="KW-0274">FAD</keyword>
<gene>
    <name evidence="6" type="ORF">M421DRAFT_422336</name>
</gene>
<dbReference type="InterPro" id="IPR016169">
    <property type="entry name" value="FAD-bd_PCMH_sub2"/>
</dbReference>
<evidence type="ECO:0000313" key="7">
    <source>
        <dbReference type="Proteomes" id="UP000800082"/>
    </source>
</evidence>
<keyword evidence="2" id="KW-0285">Flavoprotein</keyword>
<dbReference type="InterPro" id="IPR036318">
    <property type="entry name" value="FAD-bd_PCMH-like_sf"/>
</dbReference>
<evidence type="ECO:0000256" key="2">
    <source>
        <dbReference type="ARBA" id="ARBA00022630"/>
    </source>
</evidence>
<dbReference type="AlphaFoldDB" id="A0A6A5RMH4"/>
<dbReference type="PANTHER" id="PTHR42973:SF53">
    <property type="entry name" value="FAD-BINDING PCMH-TYPE DOMAIN-CONTAINING PROTEIN-RELATED"/>
    <property type="match status" value="1"/>
</dbReference>
<dbReference type="Pfam" id="PF01565">
    <property type="entry name" value="FAD_binding_4"/>
    <property type="match status" value="1"/>
</dbReference>
<dbReference type="RefSeq" id="XP_033446989.1">
    <property type="nucleotide sequence ID" value="XM_033593126.1"/>
</dbReference>
<dbReference type="GO" id="GO:0016491">
    <property type="term" value="F:oxidoreductase activity"/>
    <property type="evidence" value="ECO:0007669"/>
    <property type="project" value="UniProtKB-KW"/>
</dbReference>
<dbReference type="InterPro" id="IPR006094">
    <property type="entry name" value="Oxid_FAD_bind_N"/>
</dbReference>
<dbReference type="OrthoDB" id="2151789at2759"/>
<sequence>MTGVTYDEQTKLASIQPGVRWHGVYQELLKHHVCVTSGRDGNVGVGGFLTGGGISYHAGENGLGCDNVANFEVVLASGEIINANANSHADLWKELKGGSGNFGIVTRFELYTFPAPDVWGGPRITTRDQGDKLAKWTVDFTNENHKMPHTATILNYTFNLGLPGMISIVQMLVDTSGTTESPAFDSLLKEPAVHSVLEKQSMAQLVANSTLRPNQHQIWFTLTFKNDVEIIKHAAELHDVMVDELKSLLPSDHFSTQCIFQPWPKLFAQHSVRRGGNVLGLDYVKENSLLWAVVGSTDTAAEHAIMREKLTIFKTALEEFARCGNLLMDWQYLNYVDETQRPLESYGEKNINFIREVALKYDPTGMFQAKIVSGWKISKVGI</sequence>
<evidence type="ECO:0000256" key="1">
    <source>
        <dbReference type="ARBA" id="ARBA00005466"/>
    </source>
</evidence>
<dbReference type="EMBL" id="ML978975">
    <property type="protein sequence ID" value="KAF1926737.1"/>
    <property type="molecule type" value="Genomic_DNA"/>
</dbReference>
<dbReference type="InterPro" id="IPR050416">
    <property type="entry name" value="FAD-linked_Oxidoreductase"/>
</dbReference>
<keyword evidence="4" id="KW-0560">Oxidoreductase</keyword>
<accession>A0A6A5RMH4</accession>
<dbReference type="PANTHER" id="PTHR42973">
    <property type="entry name" value="BINDING OXIDOREDUCTASE, PUTATIVE (AFU_ORTHOLOGUE AFUA_1G17690)-RELATED"/>
    <property type="match status" value="1"/>
</dbReference>
<feature type="domain" description="FAD-binding PCMH-type" evidence="5">
    <location>
        <begin position="1"/>
        <end position="115"/>
    </location>
</feature>
<dbReference type="GO" id="GO:0071949">
    <property type="term" value="F:FAD binding"/>
    <property type="evidence" value="ECO:0007669"/>
    <property type="project" value="InterPro"/>
</dbReference>
<dbReference type="SUPFAM" id="SSF56176">
    <property type="entry name" value="FAD-binding/transporter-associated domain-like"/>
    <property type="match status" value="1"/>
</dbReference>
<organism evidence="6 7">
    <name type="scientific">Didymella exigua CBS 183.55</name>
    <dbReference type="NCBI Taxonomy" id="1150837"/>
    <lineage>
        <taxon>Eukaryota</taxon>
        <taxon>Fungi</taxon>
        <taxon>Dikarya</taxon>
        <taxon>Ascomycota</taxon>
        <taxon>Pezizomycotina</taxon>
        <taxon>Dothideomycetes</taxon>
        <taxon>Pleosporomycetidae</taxon>
        <taxon>Pleosporales</taxon>
        <taxon>Pleosporineae</taxon>
        <taxon>Didymellaceae</taxon>
        <taxon>Didymella</taxon>
    </lineage>
</organism>
<reference evidence="6" key="1">
    <citation type="journal article" date="2020" name="Stud. Mycol.">
        <title>101 Dothideomycetes genomes: a test case for predicting lifestyles and emergence of pathogens.</title>
        <authorList>
            <person name="Haridas S."/>
            <person name="Albert R."/>
            <person name="Binder M."/>
            <person name="Bloem J."/>
            <person name="Labutti K."/>
            <person name="Salamov A."/>
            <person name="Andreopoulos B."/>
            <person name="Baker S."/>
            <person name="Barry K."/>
            <person name="Bills G."/>
            <person name="Bluhm B."/>
            <person name="Cannon C."/>
            <person name="Castanera R."/>
            <person name="Culley D."/>
            <person name="Daum C."/>
            <person name="Ezra D."/>
            <person name="Gonzalez J."/>
            <person name="Henrissat B."/>
            <person name="Kuo A."/>
            <person name="Liang C."/>
            <person name="Lipzen A."/>
            <person name="Lutzoni F."/>
            <person name="Magnuson J."/>
            <person name="Mondo S."/>
            <person name="Nolan M."/>
            <person name="Ohm R."/>
            <person name="Pangilinan J."/>
            <person name="Park H.-J."/>
            <person name="Ramirez L."/>
            <person name="Alfaro M."/>
            <person name="Sun H."/>
            <person name="Tritt A."/>
            <person name="Yoshinaga Y."/>
            <person name="Zwiers L.-H."/>
            <person name="Turgeon B."/>
            <person name="Goodwin S."/>
            <person name="Spatafora J."/>
            <person name="Crous P."/>
            <person name="Grigoriev I."/>
        </authorList>
    </citation>
    <scope>NUCLEOTIDE SEQUENCE</scope>
    <source>
        <strain evidence="6">CBS 183.55</strain>
    </source>
</reference>
<dbReference type="PROSITE" id="PS51387">
    <property type="entry name" value="FAD_PCMH"/>
    <property type="match status" value="1"/>
</dbReference>
<evidence type="ECO:0000313" key="6">
    <source>
        <dbReference type="EMBL" id="KAF1926737.1"/>
    </source>
</evidence>
<dbReference type="Proteomes" id="UP000800082">
    <property type="component" value="Unassembled WGS sequence"/>
</dbReference>
<name>A0A6A5RMH4_9PLEO</name>
<proteinExistence type="inferred from homology"/>
<dbReference type="GeneID" id="54350794"/>
<keyword evidence="7" id="KW-1185">Reference proteome</keyword>
<dbReference type="Gene3D" id="3.30.465.10">
    <property type="match status" value="1"/>
</dbReference>
<comment type="similarity">
    <text evidence="1">Belongs to the oxygen-dependent FAD-linked oxidoreductase family.</text>
</comment>
<protein>
    <submittedName>
        <fullName evidence="6">FAD-binding domain-containing protein</fullName>
    </submittedName>
</protein>
<evidence type="ECO:0000256" key="4">
    <source>
        <dbReference type="ARBA" id="ARBA00023002"/>
    </source>
</evidence>
<evidence type="ECO:0000256" key="3">
    <source>
        <dbReference type="ARBA" id="ARBA00022827"/>
    </source>
</evidence>
<evidence type="ECO:0000259" key="5">
    <source>
        <dbReference type="PROSITE" id="PS51387"/>
    </source>
</evidence>
<dbReference type="InterPro" id="IPR016166">
    <property type="entry name" value="FAD-bd_PCMH"/>
</dbReference>